<evidence type="ECO:0000256" key="6">
    <source>
        <dbReference type="ARBA" id="ARBA00022842"/>
    </source>
</evidence>
<dbReference type="InterPro" id="IPR002716">
    <property type="entry name" value="PIN_dom"/>
</dbReference>
<comment type="cofactor">
    <cofactor evidence="1 8">
        <name>Mg(2+)</name>
        <dbReference type="ChEBI" id="CHEBI:18420"/>
    </cofactor>
</comment>
<proteinExistence type="inferred from homology"/>
<dbReference type="PANTHER" id="PTHR33653:SF1">
    <property type="entry name" value="RIBONUCLEASE VAPC2"/>
    <property type="match status" value="1"/>
</dbReference>
<dbReference type="EC" id="3.1.-.-" evidence="8"/>
<dbReference type="SUPFAM" id="SSF88723">
    <property type="entry name" value="PIN domain-like"/>
    <property type="match status" value="1"/>
</dbReference>
<name>A0ABS9QBN7_9HYPH</name>
<sequence>MIVIDTNVVSEAMKPVVDTQVAAWLRSQPIDGIYITAITQAELLYGLALMPDGQRKEVLARAIQIFLAERLRNPILPFADQDALPYAKISARRRKLGRPVKELDGQIAAIAVSHGFAVATRNVADFEHCGIAVINPWEAASA</sequence>
<feature type="binding site" evidence="8">
    <location>
        <position position="104"/>
    </location>
    <ligand>
        <name>Mg(2+)</name>
        <dbReference type="ChEBI" id="CHEBI:18420"/>
    </ligand>
</feature>
<evidence type="ECO:0000256" key="8">
    <source>
        <dbReference type="HAMAP-Rule" id="MF_00265"/>
    </source>
</evidence>
<evidence type="ECO:0000256" key="3">
    <source>
        <dbReference type="ARBA" id="ARBA00022722"/>
    </source>
</evidence>
<evidence type="ECO:0000256" key="4">
    <source>
        <dbReference type="ARBA" id="ARBA00022723"/>
    </source>
</evidence>
<gene>
    <name evidence="8" type="primary">vapC</name>
    <name evidence="10" type="ORF">L4923_07335</name>
</gene>
<keyword evidence="11" id="KW-1185">Reference proteome</keyword>
<evidence type="ECO:0000256" key="2">
    <source>
        <dbReference type="ARBA" id="ARBA00022649"/>
    </source>
</evidence>
<feature type="domain" description="PIN" evidence="9">
    <location>
        <begin position="2"/>
        <end position="122"/>
    </location>
</feature>
<keyword evidence="8" id="KW-0800">Toxin</keyword>
<evidence type="ECO:0000256" key="1">
    <source>
        <dbReference type="ARBA" id="ARBA00001946"/>
    </source>
</evidence>
<keyword evidence="6 8" id="KW-0460">Magnesium</keyword>
<dbReference type="Proteomes" id="UP001201701">
    <property type="component" value="Unassembled WGS sequence"/>
</dbReference>
<keyword evidence="4 8" id="KW-0479">Metal-binding</keyword>
<comment type="caution">
    <text evidence="10">The sequence shown here is derived from an EMBL/GenBank/DDBJ whole genome shotgun (WGS) entry which is preliminary data.</text>
</comment>
<dbReference type="RefSeq" id="WP_239363144.1">
    <property type="nucleotide sequence ID" value="NZ_JAKREW010000004.1"/>
</dbReference>
<dbReference type="HAMAP" id="MF_00265">
    <property type="entry name" value="VapC_Nob1"/>
    <property type="match status" value="1"/>
</dbReference>
<comment type="similarity">
    <text evidence="7 8">Belongs to the PINc/VapC protein family.</text>
</comment>
<dbReference type="Pfam" id="PF01850">
    <property type="entry name" value="PIN"/>
    <property type="match status" value="1"/>
</dbReference>
<dbReference type="InterPro" id="IPR050556">
    <property type="entry name" value="Type_II_TA_system_RNase"/>
</dbReference>
<dbReference type="InterPro" id="IPR029060">
    <property type="entry name" value="PIN-like_dom_sf"/>
</dbReference>
<keyword evidence="2 8" id="KW-1277">Toxin-antitoxin system</keyword>
<keyword evidence="3 8" id="KW-0540">Nuclease</keyword>
<protein>
    <recommendedName>
        <fullName evidence="8">Ribonuclease VapC</fullName>
        <shortName evidence="8">RNase VapC</shortName>
        <ecNumber evidence="8">3.1.-.-</ecNumber>
    </recommendedName>
    <alternativeName>
        <fullName evidence="8">Toxin VapC</fullName>
    </alternativeName>
</protein>
<dbReference type="Gene3D" id="3.40.50.1010">
    <property type="entry name" value="5'-nuclease"/>
    <property type="match status" value="1"/>
</dbReference>
<evidence type="ECO:0000259" key="9">
    <source>
        <dbReference type="Pfam" id="PF01850"/>
    </source>
</evidence>
<evidence type="ECO:0000313" key="10">
    <source>
        <dbReference type="EMBL" id="MCG7504834.1"/>
    </source>
</evidence>
<dbReference type="InterPro" id="IPR022907">
    <property type="entry name" value="VapC_family"/>
</dbReference>
<organism evidence="10 11">
    <name type="scientific">Mesorhizobium retamae</name>
    <dbReference type="NCBI Taxonomy" id="2912854"/>
    <lineage>
        <taxon>Bacteria</taxon>
        <taxon>Pseudomonadati</taxon>
        <taxon>Pseudomonadota</taxon>
        <taxon>Alphaproteobacteria</taxon>
        <taxon>Hyphomicrobiales</taxon>
        <taxon>Phyllobacteriaceae</taxon>
        <taxon>Mesorhizobium</taxon>
    </lineage>
</organism>
<comment type="function">
    <text evidence="8">Toxic component of a toxin-antitoxin (TA) system. An RNase.</text>
</comment>
<reference evidence="10 11" key="1">
    <citation type="submission" date="2022-02" db="EMBL/GenBank/DDBJ databases">
        <title>Draft genome sequence of Mezorhizobium retamae strain IRAMC:0171 isolated from Retama raetam nodules.</title>
        <authorList>
            <person name="Bengaied R."/>
            <person name="Sbissi I."/>
            <person name="Huber K."/>
            <person name="Ghodbane F."/>
            <person name="Nouioui I."/>
            <person name="Tarhouni M."/>
            <person name="Gtari M."/>
        </authorList>
    </citation>
    <scope>NUCLEOTIDE SEQUENCE [LARGE SCALE GENOMIC DNA]</scope>
    <source>
        <strain evidence="10 11">IRAMC:0171</strain>
    </source>
</reference>
<feature type="binding site" evidence="8">
    <location>
        <position position="5"/>
    </location>
    <ligand>
        <name>Mg(2+)</name>
        <dbReference type="ChEBI" id="CHEBI:18420"/>
    </ligand>
</feature>
<accession>A0ABS9QBN7</accession>
<dbReference type="PANTHER" id="PTHR33653">
    <property type="entry name" value="RIBONUCLEASE VAPC2"/>
    <property type="match status" value="1"/>
</dbReference>
<evidence type="ECO:0000256" key="5">
    <source>
        <dbReference type="ARBA" id="ARBA00022801"/>
    </source>
</evidence>
<keyword evidence="5 8" id="KW-0378">Hydrolase</keyword>
<evidence type="ECO:0000313" key="11">
    <source>
        <dbReference type="Proteomes" id="UP001201701"/>
    </source>
</evidence>
<dbReference type="CDD" id="cd18731">
    <property type="entry name" value="PIN_NgFitB-like"/>
    <property type="match status" value="1"/>
</dbReference>
<evidence type="ECO:0000256" key="7">
    <source>
        <dbReference type="ARBA" id="ARBA00038093"/>
    </source>
</evidence>
<dbReference type="EMBL" id="JAKREW010000004">
    <property type="protein sequence ID" value="MCG7504834.1"/>
    <property type="molecule type" value="Genomic_DNA"/>
</dbReference>